<dbReference type="OrthoDB" id="2361138at2759"/>
<sequence length="559" mass="62466">MSNDSNVLNPLPIGGEATPAGDPLPNLSGDDEQASCHSSNLASDAVGPDSPRGNDSVHLDGPFDQGRFDRVEVQSRPHSEPQSRSLSHSPFRQHSWTPYFDEQFEEHIRSGNPDPCHGEGVFYVGDGGVVNGASALDEVYLHTAITQELAELDVPTLSFLHTREYLTPVSNRDPLLQLRLVFRSYQLPRGPDFARKVAPIQRKHMIDTYLIPHESTPHHADHDVVLGLAGSLDRVCHGLEELLLSIAPPECFFSYWQLCLLIPHDIHFLFIGSYDKTLVYDVERDIADSSIPALRAARGRRYGQIPDARDEHVFAIQSMSLEKIMSAIRCVGEILIGEQTTLETSREFYQGGCPSVIPSEFLLRGSILHHTTAMDRNIPMGYIVRPEMMICLQYMALYQYHLQLHLDPKQARAYSEHGDMSRKCLHDLGVGVRVSSAPTSSNESYRVLNIGGRTIEAVTRAAAEVAEWMSSMSLANWVIKIYVPWRAVTRIEGVVMTSEQKTQKFSLTPHLLEVKEQDLSLDSQLLVPSEQEWLLDIGGVDRTSIQHGLDIAVSMIYNL</sequence>
<evidence type="ECO:0000256" key="1">
    <source>
        <dbReference type="SAM" id="MobiDB-lite"/>
    </source>
</evidence>
<evidence type="ECO:0000313" key="3">
    <source>
        <dbReference type="Proteomes" id="UP000780801"/>
    </source>
</evidence>
<gene>
    <name evidence="2" type="ORF">BGW38_010917</name>
</gene>
<comment type="caution">
    <text evidence="2">The sequence shown here is derived from an EMBL/GenBank/DDBJ whole genome shotgun (WGS) entry which is preliminary data.</text>
</comment>
<dbReference type="EMBL" id="JAABOA010000970">
    <property type="protein sequence ID" value="KAF9582664.1"/>
    <property type="molecule type" value="Genomic_DNA"/>
</dbReference>
<proteinExistence type="predicted"/>
<protein>
    <submittedName>
        <fullName evidence="2">Uncharacterized protein</fullName>
    </submittedName>
</protein>
<feature type="region of interest" description="Disordered" evidence="1">
    <location>
        <begin position="1"/>
        <end position="92"/>
    </location>
</feature>
<keyword evidence="3" id="KW-1185">Reference proteome</keyword>
<reference evidence="2" key="1">
    <citation type="journal article" date="2020" name="Fungal Divers.">
        <title>Resolving the Mortierellaceae phylogeny through synthesis of multi-gene phylogenetics and phylogenomics.</title>
        <authorList>
            <person name="Vandepol N."/>
            <person name="Liber J."/>
            <person name="Desiro A."/>
            <person name="Na H."/>
            <person name="Kennedy M."/>
            <person name="Barry K."/>
            <person name="Grigoriev I.V."/>
            <person name="Miller A.N."/>
            <person name="O'Donnell K."/>
            <person name="Stajich J.E."/>
            <person name="Bonito G."/>
        </authorList>
    </citation>
    <scope>NUCLEOTIDE SEQUENCE</scope>
    <source>
        <strain evidence="2">KOD1015</strain>
    </source>
</reference>
<feature type="compositionally biased region" description="Polar residues" evidence="1">
    <location>
        <begin position="82"/>
        <end position="92"/>
    </location>
</feature>
<accession>A0A9P6FWH5</accession>
<name>A0A9P6FWH5_9FUNG</name>
<dbReference type="Proteomes" id="UP000780801">
    <property type="component" value="Unassembled WGS sequence"/>
</dbReference>
<organism evidence="2 3">
    <name type="scientific">Lunasporangiospora selenospora</name>
    <dbReference type="NCBI Taxonomy" id="979761"/>
    <lineage>
        <taxon>Eukaryota</taxon>
        <taxon>Fungi</taxon>
        <taxon>Fungi incertae sedis</taxon>
        <taxon>Mucoromycota</taxon>
        <taxon>Mortierellomycotina</taxon>
        <taxon>Mortierellomycetes</taxon>
        <taxon>Mortierellales</taxon>
        <taxon>Mortierellaceae</taxon>
        <taxon>Lunasporangiospora</taxon>
    </lineage>
</organism>
<dbReference type="AlphaFoldDB" id="A0A9P6FWH5"/>
<evidence type="ECO:0000313" key="2">
    <source>
        <dbReference type="EMBL" id="KAF9582664.1"/>
    </source>
</evidence>
<feature type="compositionally biased region" description="Basic and acidic residues" evidence="1">
    <location>
        <begin position="66"/>
        <end position="81"/>
    </location>
</feature>